<keyword evidence="11" id="KW-1185">Reference proteome</keyword>
<keyword evidence="4 9" id="KW-0378">Hydrolase</keyword>
<evidence type="ECO:0000256" key="6">
    <source>
        <dbReference type="ARBA" id="ARBA00023134"/>
    </source>
</evidence>
<dbReference type="PANTHER" id="PTHR21231">
    <property type="entry name" value="XPA-BINDING PROTEIN 1-RELATED"/>
    <property type="match status" value="1"/>
</dbReference>
<evidence type="ECO:0000256" key="2">
    <source>
        <dbReference type="ARBA" id="ARBA00022490"/>
    </source>
</evidence>
<evidence type="ECO:0000256" key="8">
    <source>
        <dbReference type="ARBA" id="ARBA00055682"/>
    </source>
</evidence>
<evidence type="ECO:0000313" key="10">
    <source>
        <dbReference type="EMBL" id="CAG9316306.1"/>
    </source>
</evidence>
<keyword evidence="5" id="KW-0175">Coiled coil</keyword>
<gene>
    <name evidence="10" type="ORF">BSTOLATCC_MIC15740</name>
</gene>
<comment type="caution">
    <text evidence="10">The sequence shown here is derived from an EMBL/GenBank/DDBJ whole genome shotgun (WGS) entry which is preliminary data.</text>
</comment>
<keyword evidence="3 9" id="KW-0547">Nucleotide-binding</keyword>
<dbReference type="FunFam" id="3.40.50.300:FF:000888">
    <property type="entry name" value="GPN-loop GTPase 1"/>
    <property type="match status" value="1"/>
</dbReference>
<evidence type="ECO:0000256" key="3">
    <source>
        <dbReference type="ARBA" id="ARBA00022741"/>
    </source>
</evidence>
<keyword evidence="7" id="KW-0539">Nucleus</keyword>
<evidence type="ECO:0000256" key="7">
    <source>
        <dbReference type="ARBA" id="ARBA00023242"/>
    </source>
</evidence>
<dbReference type="AlphaFoldDB" id="A0AAU9IRE6"/>
<sequence>MESKPHCLITMGMAGSGKTTFVRKLYSILKVKGFNVYTINLDPAIRKLSFPANLDICDAINFKKLMQEYSLGPNGAIITALNLFATKFHEVIDLISTKTDIHYILIDTPGQIEAFSWSASGTIITDSLASVFPTSMLYVVDTPRCTNPNSFMSNMLYASSIYYKTKLPIMIVFNKTDVEAWEFAHEWMTDFESFMQSIDEISNESYLASMNRSLALVLDEFYNELPAVGLSSFTGFGFDIFVPLLETSKREYMNSYLPELEAKRKAVEEKRVSNNLARMEEDGEDMAPINELLDQLKVNDKK</sequence>
<dbReference type="GO" id="GO:0003924">
    <property type="term" value="F:GTPase activity"/>
    <property type="evidence" value="ECO:0007669"/>
    <property type="project" value="InterPro"/>
</dbReference>
<organism evidence="10 11">
    <name type="scientific">Blepharisma stoltei</name>
    <dbReference type="NCBI Taxonomy" id="1481888"/>
    <lineage>
        <taxon>Eukaryota</taxon>
        <taxon>Sar</taxon>
        <taxon>Alveolata</taxon>
        <taxon>Ciliophora</taxon>
        <taxon>Postciliodesmatophora</taxon>
        <taxon>Heterotrichea</taxon>
        <taxon>Heterotrichida</taxon>
        <taxon>Blepharismidae</taxon>
        <taxon>Blepharisma</taxon>
    </lineage>
</organism>
<reference evidence="10" key="1">
    <citation type="submission" date="2021-09" db="EMBL/GenBank/DDBJ databases">
        <authorList>
            <consortium name="AG Swart"/>
            <person name="Singh M."/>
            <person name="Singh A."/>
            <person name="Seah K."/>
            <person name="Emmerich C."/>
        </authorList>
    </citation>
    <scope>NUCLEOTIDE SEQUENCE</scope>
    <source>
        <strain evidence="10">ATCC30299</strain>
    </source>
</reference>
<evidence type="ECO:0000256" key="5">
    <source>
        <dbReference type="ARBA" id="ARBA00023054"/>
    </source>
</evidence>
<keyword evidence="2 9" id="KW-0963">Cytoplasm</keyword>
<comment type="subcellular location">
    <subcellularLocation>
        <location evidence="9">Cytoplasm</location>
    </subcellularLocation>
    <subcellularLocation>
        <location evidence="9">Nucleus</location>
    </subcellularLocation>
</comment>
<dbReference type="EMBL" id="CAJZBQ010000015">
    <property type="protein sequence ID" value="CAG9316306.1"/>
    <property type="molecule type" value="Genomic_DNA"/>
</dbReference>
<keyword evidence="6 9" id="KW-0342">GTP-binding</keyword>
<evidence type="ECO:0000256" key="4">
    <source>
        <dbReference type="ARBA" id="ARBA00022801"/>
    </source>
</evidence>
<accession>A0AAU9IRE6</accession>
<dbReference type="EC" id="3.6.5.-" evidence="9"/>
<dbReference type="CDD" id="cd17870">
    <property type="entry name" value="GPN1"/>
    <property type="match status" value="1"/>
</dbReference>
<dbReference type="InterPro" id="IPR027417">
    <property type="entry name" value="P-loop_NTPase"/>
</dbReference>
<proteinExistence type="inferred from homology"/>
<dbReference type="GO" id="GO:0005525">
    <property type="term" value="F:GTP binding"/>
    <property type="evidence" value="ECO:0007669"/>
    <property type="project" value="UniProtKB-KW"/>
</dbReference>
<comment type="function">
    <text evidence="8 9">Small GTPase required for proper nuclear import of RNA polymerase II (RNAPII). May act at an RNAP assembly step prior to nuclear import.</text>
</comment>
<evidence type="ECO:0000256" key="9">
    <source>
        <dbReference type="RuleBase" id="RU365059"/>
    </source>
</evidence>
<dbReference type="Pfam" id="PF03029">
    <property type="entry name" value="ATP_bind_1"/>
    <property type="match status" value="1"/>
</dbReference>
<evidence type="ECO:0000256" key="1">
    <source>
        <dbReference type="ARBA" id="ARBA00005290"/>
    </source>
</evidence>
<comment type="subunit">
    <text evidence="9">Binds to RNA polymerase II.</text>
</comment>
<dbReference type="InterPro" id="IPR004130">
    <property type="entry name" value="Gpn"/>
</dbReference>
<dbReference type="InterPro" id="IPR030230">
    <property type="entry name" value="Gpn1/Npa3/XAB1"/>
</dbReference>
<evidence type="ECO:0000313" key="11">
    <source>
        <dbReference type="Proteomes" id="UP001162131"/>
    </source>
</evidence>
<dbReference type="Proteomes" id="UP001162131">
    <property type="component" value="Unassembled WGS sequence"/>
</dbReference>
<dbReference type="GO" id="GO:0005737">
    <property type="term" value="C:cytoplasm"/>
    <property type="evidence" value="ECO:0007669"/>
    <property type="project" value="UniProtKB-SubCell"/>
</dbReference>
<dbReference type="Gene3D" id="3.40.50.300">
    <property type="entry name" value="P-loop containing nucleotide triphosphate hydrolases"/>
    <property type="match status" value="1"/>
</dbReference>
<comment type="similarity">
    <text evidence="1 9">Belongs to the GPN-loop GTPase family.</text>
</comment>
<name>A0AAU9IRE6_9CILI</name>
<dbReference type="SUPFAM" id="SSF52540">
    <property type="entry name" value="P-loop containing nucleoside triphosphate hydrolases"/>
    <property type="match status" value="1"/>
</dbReference>
<dbReference type="PANTHER" id="PTHR21231:SF8">
    <property type="entry name" value="GPN-LOOP GTPASE 1"/>
    <property type="match status" value="1"/>
</dbReference>
<protein>
    <recommendedName>
        <fullName evidence="9">GPN-loop GTPase</fullName>
        <ecNumber evidence="9">3.6.5.-</ecNumber>
    </recommendedName>
</protein>
<dbReference type="GO" id="GO:0005634">
    <property type="term" value="C:nucleus"/>
    <property type="evidence" value="ECO:0007669"/>
    <property type="project" value="UniProtKB-SubCell"/>
</dbReference>